<name>A0ABP0N6J8_9DINO</name>
<evidence type="ECO:0000313" key="2">
    <source>
        <dbReference type="Proteomes" id="UP001642484"/>
    </source>
</evidence>
<dbReference type="EMBL" id="CAXAMN010021418">
    <property type="protein sequence ID" value="CAK9059356.1"/>
    <property type="molecule type" value="Genomic_DNA"/>
</dbReference>
<evidence type="ECO:0008006" key="3">
    <source>
        <dbReference type="Google" id="ProtNLM"/>
    </source>
</evidence>
<accession>A0ABP0N6J8</accession>
<reference evidence="1 2" key="1">
    <citation type="submission" date="2024-02" db="EMBL/GenBank/DDBJ databases">
        <authorList>
            <person name="Chen Y."/>
            <person name="Shah S."/>
            <person name="Dougan E. K."/>
            <person name="Thang M."/>
            <person name="Chan C."/>
        </authorList>
    </citation>
    <scope>NUCLEOTIDE SEQUENCE [LARGE SCALE GENOMIC DNA]</scope>
</reference>
<evidence type="ECO:0000313" key="1">
    <source>
        <dbReference type="EMBL" id="CAK9059356.1"/>
    </source>
</evidence>
<proteinExistence type="predicted"/>
<keyword evidence="2" id="KW-1185">Reference proteome</keyword>
<organism evidence="1 2">
    <name type="scientific">Durusdinium trenchii</name>
    <dbReference type="NCBI Taxonomy" id="1381693"/>
    <lineage>
        <taxon>Eukaryota</taxon>
        <taxon>Sar</taxon>
        <taxon>Alveolata</taxon>
        <taxon>Dinophyceae</taxon>
        <taxon>Suessiales</taxon>
        <taxon>Symbiodiniaceae</taxon>
        <taxon>Durusdinium</taxon>
    </lineage>
</organism>
<comment type="caution">
    <text evidence="1">The sequence shown here is derived from an EMBL/GenBank/DDBJ whole genome shotgun (WGS) entry which is preliminary data.</text>
</comment>
<dbReference type="Proteomes" id="UP001642484">
    <property type="component" value="Unassembled WGS sequence"/>
</dbReference>
<protein>
    <recommendedName>
        <fullName evidence="3">Secreted protein</fullName>
    </recommendedName>
</protein>
<gene>
    <name evidence="1" type="ORF">CCMP2556_LOCUS29241</name>
</gene>
<sequence length="141" mass="15811">MPASHRNWPLWDLVSFRVLRYTAEVQGHAWPRGAQNRAGALWCPWFGFGFCPPETRTCVQLARKTMCKVKTFMMLTMLGMLEGMETWPGDDCEHFLRVLAAGRPPSDLASELPCTTAGGRVPPFPAIFADLTQDVRLLPCT</sequence>